<evidence type="ECO:0000259" key="1">
    <source>
        <dbReference type="PROSITE" id="PS51352"/>
    </source>
</evidence>
<dbReference type="Pfam" id="PF00578">
    <property type="entry name" value="AhpC-TSA"/>
    <property type="match status" value="1"/>
</dbReference>
<dbReference type="PANTHER" id="PTHR42852:SF13">
    <property type="entry name" value="PROTEIN DIPZ"/>
    <property type="match status" value="1"/>
</dbReference>
<dbReference type="AlphaFoldDB" id="A0A7V5HZ80"/>
<evidence type="ECO:0000313" key="2">
    <source>
        <dbReference type="EMBL" id="HHF98645.1"/>
    </source>
</evidence>
<dbReference type="SUPFAM" id="SSF52833">
    <property type="entry name" value="Thioredoxin-like"/>
    <property type="match status" value="1"/>
</dbReference>
<dbReference type="InterPro" id="IPR036249">
    <property type="entry name" value="Thioredoxin-like_sf"/>
</dbReference>
<reference evidence="2" key="1">
    <citation type="journal article" date="2020" name="mSystems">
        <title>Genome- and Community-Level Interaction Insights into Carbon Utilization and Element Cycling Functions of Hydrothermarchaeota in Hydrothermal Sediment.</title>
        <authorList>
            <person name="Zhou Z."/>
            <person name="Liu Y."/>
            <person name="Xu W."/>
            <person name="Pan J."/>
            <person name="Luo Z.H."/>
            <person name="Li M."/>
        </authorList>
    </citation>
    <scope>NUCLEOTIDE SEQUENCE [LARGE SCALE GENOMIC DNA]</scope>
    <source>
        <strain evidence="2">HyVt-92</strain>
    </source>
</reference>
<dbReference type="PROSITE" id="PS51352">
    <property type="entry name" value="THIOREDOXIN_2"/>
    <property type="match status" value="1"/>
</dbReference>
<proteinExistence type="predicted"/>
<sequence length="153" mass="17230">MRVVEPSLPLEDFTLEDLKGEKVDTKSLRGKFLWLNFWATWCPPCRMEMPSMQKIWEDFGGKNFVLLAINLREDKDKVLSFVTENGYTFPVVLDSSGEVGMTYGVRAIPSNLFVSPEGEIIGAAVGARDWENEKFYGLLREISLSNGKTGEKG</sequence>
<name>A0A7V5HZ80_UNCAE</name>
<dbReference type="InterPro" id="IPR000866">
    <property type="entry name" value="AhpC/TSA"/>
</dbReference>
<accession>A0A7V5HZ80</accession>
<organism evidence="2">
    <name type="scientific">Aerophobetes bacterium</name>
    <dbReference type="NCBI Taxonomy" id="2030807"/>
    <lineage>
        <taxon>Bacteria</taxon>
        <taxon>Candidatus Aerophobota</taxon>
    </lineage>
</organism>
<dbReference type="Proteomes" id="UP000886070">
    <property type="component" value="Unassembled WGS sequence"/>
</dbReference>
<dbReference type="InterPro" id="IPR013766">
    <property type="entry name" value="Thioredoxin_domain"/>
</dbReference>
<gene>
    <name evidence="2" type="ORF">ENL39_04060</name>
</gene>
<feature type="domain" description="Thioredoxin" evidence="1">
    <location>
        <begin position="4"/>
        <end position="144"/>
    </location>
</feature>
<dbReference type="GO" id="GO:0016491">
    <property type="term" value="F:oxidoreductase activity"/>
    <property type="evidence" value="ECO:0007669"/>
    <property type="project" value="InterPro"/>
</dbReference>
<dbReference type="GO" id="GO:0016209">
    <property type="term" value="F:antioxidant activity"/>
    <property type="evidence" value="ECO:0007669"/>
    <property type="project" value="InterPro"/>
</dbReference>
<dbReference type="Gene3D" id="3.40.30.10">
    <property type="entry name" value="Glutaredoxin"/>
    <property type="match status" value="1"/>
</dbReference>
<dbReference type="EMBL" id="DRTT01000112">
    <property type="protein sequence ID" value="HHF98645.1"/>
    <property type="molecule type" value="Genomic_DNA"/>
</dbReference>
<dbReference type="InterPro" id="IPR050553">
    <property type="entry name" value="Thioredoxin_ResA/DsbE_sf"/>
</dbReference>
<dbReference type="CDD" id="cd02966">
    <property type="entry name" value="TlpA_like_family"/>
    <property type="match status" value="1"/>
</dbReference>
<protein>
    <submittedName>
        <fullName evidence="2">TlpA family protein disulfide reductase</fullName>
    </submittedName>
</protein>
<comment type="caution">
    <text evidence="2">The sequence shown here is derived from an EMBL/GenBank/DDBJ whole genome shotgun (WGS) entry which is preliminary data.</text>
</comment>
<dbReference type="PANTHER" id="PTHR42852">
    <property type="entry name" value="THIOL:DISULFIDE INTERCHANGE PROTEIN DSBE"/>
    <property type="match status" value="1"/>
</dbReference>